<evidence type="ECO:0000313" key="1">
    <source>
        <dbReference type="EMBL" id="NGY61409.1"/>
    </source>
</evidence>
<dbReference type="Gene3D" id="3.30.530.20">
    <property type="match status" value="1"/>
</dbReference>
<name>A0A7C9RS12_9PSEU</name>
<comment type="caution">
    <text evidence="1">The sequence shown here is derived from an EMBL/GenBank/DDBJ whole genome shotgun (WGS) entry which is preliminary data.</text>
</comment>
<dbReference type="SUPFAM" id="SSF55961">
    <property type="entry name" value="Bet v1-like"/>
    <property type="match status" value="1"/>
</dbReference>
<dbReference type="AlphaFoldDB" id="A0A7C9RS12"/>
<dbReference type="Proteomes" id="UP000481360">
    <property type="component" value="Unassembled WGS sequence"/>
</dbReference>
<dbReference type="RefSeq" id="WP_166047819.1">
    <property type="nucleotide sequence ID" value="NZ_JAAMPJ010000005.1"/>
</dbReference>
<dbReference type="EMBL" id="JAAMPJ010000005">
    <property type="protein sequence ID" value="NGY61409.1"/>
    <property type="molecule type" value="Genomic_DNA"/>
</dbReference>
<dbReference type="InterPro" id="IPR019587">
    <property type="entry name" value="Polyketide_cyclase/dehydratase"/>
</dbReference>
<protein>
    <submittedName>
        <fullName evidence="1">SRPBCC family protein</fullName>
    </submittedName>
</protein>
<proteinExistence type="predicted"/>
<evidence type="ECO:0000313" key="2">
    <source>
        <dbReference type="Proteomes" id="UP000481360"/>
    </source>
</evidence>
<organism evidence="1 2">
    <name type="scientific">Lentzea alba</name>
    <dbReference type="NCBI Taxonomy" id="2714351"/>
    <lineage>
        <taxon>Bacteria</taxon>
        <taxon>Bacillati</taxon>
        <taxon>Actinomycetota</taxon>
        <taxon>Actinomycetes</taxon>
        <taxon>Pseudonocardiales</taxon>
        <taxon>Pseudonocardiaceae</taxon>
        <taxon>Lentzea</taxon>
    </lineage>
</organism>
<dbReference type="Pfam" id="PF10604">
    <property type="entry name" value="Polyketide_cyc2"/>
    <property type="match status" value="1"/>
</dbReference>
<accession>A0A7C9RS12</accession>
<dbReference type="InterPro" id="IPR023393">
    <property type="entry name" value="START-like_dom_sf"/>
</dbReference>
<dbReference type="CDD" id="cd07812">
    <property type="entry name" value="SRPBCC"/>
    <property type="match status" value="1"/>
</dbReference>
<gene>
    <name evidence="1" type="ORF">G7043_21015</name>
</gene>
<reference evidence="1 2" key="1">
    <citation type="submission" date="2020-03" db="EMBL/GenBank/DDBJ databases">
        <title>Isolation and identification of active actinomycetes.</title>
        <authorList>
            <person name="Sun X."/>
        </authorList>
    </citation>
    <scope>NUCLEOTIDE SEQUENCE [LARGE SCALE GENOMIC DNA]</scope>
    <source>
        <strain evidence="1 2">NEAU-D13</strain>
    </source>
</reference>
<keyword evidence="2" id="KW-1185">Reference proteome</keyword>
<sequence length="141" mass="16209">MRFTKEIVLNQPIERVRVLTSDPAHVHEWQPDLVSITQHSDTPGAAGSTATLTYRKFTLEETVLTANADERTSRYETRRMIHTITNRYRAIDDRHTLLVCDSEIELTGLLKLGRKVLEKSLREQSERNLDNFKAFIDSATP</sequence>